<dbReference type="Proteomes" id="UP000002019">
    <property type="component" value="Chromosome"/>
</dbReference>
<protein>
    <submittedName>
        <fullName evidence="1">Uncharacterized protein</fullName>
    </submittedName>
</protein>
<gene>
    <name evidence="1" type="ordered locus">CLOAM0373</name>
</gene>
<sequence length="43" mass="4902">MNTDKPIPLIPPIIVDNYMHLIGKDIKRGYFLPLPPTDSSNYC</sequence>
<dbReference type="STRING" id="459349.CLOAM0373"/>
<dbReference type="EMBL" id="CU466930">
    <property type="protein sequence ID" value="CAO80278.1"/>
    <property type="molecule type" value="Genomic_DNA"/>
</dbReference>
<evidence type="ECO:0000313" key="1">
    <source>
        <dbReference type="EMBL" id="CAO80278.1"/>
    </source>
</evidence>
<reference evidence="1 2" key="1">
    <citation type="journal article" date="2008" name="J. Bacteriol.">
        <title>'Candidatus Cloacamonas acidaminovorans': genome sequence reconstruction provides a first glimpse of a new bacterial division.</title>
        <authorList>
            <person name="Pelletier E."/>
            <person name="Kreimeyer A."/>
            <person name="Bocs S."/>
            <person name="Rouy Z."/>
            <person name="Gyapay G."/>
            <person name="Chouari R."/>
            <person name="Riviere D."/>
            <person name="Ganesan A."/>
            <person name="Daegelen P."/>
            <person name="Sghir A."/>
            <person name="Cohen G.N."/>
            <person name="Medigue C."/>
            <person name="Weissenbach J."/>
            <person name="Le Paslier D."/>
        </authorList>
    </citation>
    <scope>NUCLEOTIDE SEQUENCE [LARGE SCALE GENOMIC DNA]</scope>
    <source>
        <strain evidence="2">Evry</strain>
    </source>
</reference>
<dbReference type="AlphaFoldDB" id="B0VG60"/>
<dbReference type="HOGENOM" id="CLU_3231533_0_0_0"/>
<proteinExistence type="predicted"/>
<keyword evidence="2" id="KW-1185">Reference proteome</keyword>
<dbReference type="KEGG" id="caci:CLOAM0373"/>
<name>B0VG60_CLOAI</name>
<evidence type="ECO:0000313" key="2">
    <source>
        <dbReference type="Proteomes" id="UP000002019"/>
    </source>
</evidence>
<organism evidence="1 2">
    <name type="scientific">Cloacimonas acidaminovorans (strain Evry)</name>
    <dbReference type="NCBI Taxonomy" id="459349"/>
    <lineage>
        <taxon>Bacteria</taxon>
        <taxon>Pseudomonadati</taxon>
        <taxon>Candidatus Cloacimonadota</taxon>
        <taxon>Candidatus Cloacimonadia</taxon>
        <taxon>Candidatus Cloacimonadales</taxon>
        <taxon>Candidatus Cloacimonadaceae</taxon>
        <taxon>Candidatus Cloacimonas</taxon>
    </lineage>
</organism>
<accession>B0VG60</accession>